<dbReference type="SUPFAM" id="SSF56024">
    <property type="entry name" value="Phospholipase D/nuclease"/>
    <property type="match status" value="2"/>
</dbReference>
<protein>
    <recommendedName>
        <fullName evidence="1">PLD phosphodiesterase domain-containing protein</fullName>
    </recommendedName>
</protein>
<dbReference type="PROSITE" id="PS50035">
    <property type="entry name" value="PLD"/>
    <property type="match status" value="2"/>
</dbReference>
<dbReference type="EMBL" id="SNYM01000008">
    <property type="protein sequence ID" value="TDQ48089.1"/>
    <property type="molecule type" value="Genomic_DNA"/>
</dbReference>
<dbReference type="InterPro" id="IPR001736">
    <property type="entry name" value="PLipase_D/transphosphatidylase"/>
</dbReference>
<reference evidence="2 3" key="1">
    <citation type="submission" date="2019-03" db="EMBL/GenBank/DDBJ databases">
        <title>Genomic Encyclopedia of Type Strains, Phase IV (KMG-IV): sequencing the most valuable type-strain genomes for metagenomic binning, comparative biology and taxonomic classification.</title>
        <authorList>
            <person name="Goeker M."/>
        </authorList>
    </citation>
    <scope>NUCLEOTIDE SEQUENCE [LARGE SCALE GENOMIC DNA]</scope>
    <source>
        <strain evidence="2 3">DSM 103792</strain>
    </source>
</reference>
<proteinExistence type="predicted"/>
<name>A0A4R6UQT4_9GAMM</name>
<keyword evidence="3" id="KW-1185">Reference proteome</keyword>
<gene>
    <name evidence="2" type="ORF">EV696_10869</name>
</gene>
<comment type="caution">
    <text evidence="2">The sequence shown here is derived from an EMBL/GenBank/DDBJ whole genome shotgun (WGS) entry which is preliminary data.</text>
</comment>
<evidence type="ECO:0000313" key="3">
    <source>
        <dbReference type="Proteomes" id="UP000295375"/>
    </source>
</evidence>
<evidence type="ECO:0000259" key="1">
    <source>
        <dbReference type="PROSITE" id="PS50035"/>
    </source>
</evidence>
<dbReference type="GO" id="GO:0008808">
    <property type="term" value="F:cardiolipin synthase activity"/>
    <property type="evidence" value="ECO:0007669"/>
    <property type="project" value="TreeGrafter"/>
</dbReference>
<sequence>MSKLDDVQASLGNYFNHISGPNYIRIMDTPHVWGLPFGQEIMPQALARQAEFERAIEEIIQKARYRCDLSSLNSPDPDWVRVVLGAMDTALTNKMGRTTQTQFRFLFGQTPMSPFTEPANFTDFKAALVRLIRLRSSYWETMPEIWMGRFYRLEAGILSALKSRVFGDSAISSDDTKMTWNHSKIISVDGTEALVGGHNLNMDLFRSYPPVHDVSVVVHGAAAYSAQLYLNRMWDCGIDLFTKEKLNTRTLNWENGDSNRSLPADPLQQPTVTAYMKARQDALVAMHRSGVQPAAPDEQPAIPPREVPQDIRSQDLQTLEDLKLEVFQERIIYNQYDQFDRYKMSTAMLAVGKYWTGPNIETDYQKGSEIMKETLIKSAKRMIRMSQMDLISAWKKNWSDHVVCQWLMQALLANVALKVQVVVSPLDAGAGAEGDQYSFGSGASRTYELIKYYMTHDVNTDAKLTDKLAERADALSRLSIAPFFYTDAVRDDQSLEGETYKWPNLSKEGYTATLKQPSLESKPPRKGVIGSAALSVLSASGYIYNKVPSAPGNHAKIMIIDDEIYVVGSDNLYPGSLSEFNYLIEGDEAVNDLLTSYWQPLWQYSRPHVYGPKRPEAAYESNLSNPAYLYDLVVGTTATAINSTLKQFLSKHASDPIEIWYGQEDAGSPIVPMAPIPGVDPFAIASDGTPPSALLDSTFVFAIKAQFGLPEGVMPDVLPDIVVLGTDSQKVTYNMFFNTFQIATLDWGRGGAYAWRNYSQPTDSPYIFTYQVDMNFNAADPDSKFSSLPANVRDMLLQYNTSTMFSVQQLYLDLNNAGLQTMPQISGVPSNSPVYMKLQKDFVLKYWQSIAQSGQFVLGYAVHANAGTPSRTSMQPTSLNFMVSPHYDDTGAISKNHQLYTLNYLMETENRKLTVGGAFSWNWINDNEQNTYHGAMAVRREVFANFLIAAISPYLASIAITPTTTYRQSNAGFTWSASYSLARTPNQTFSYVSTPGSRVADYGFNASSHHSDTSGLISGHYNLDSAASASIDIAGNEITITLSASMNIDFSNGDLGAADISGLVGGYSNTIVLLVTVNDDGSISVADKPGYPTPKAIPANLSSGFMAGVDGVSGLADSLTSNYTTMTEYMKTFAAQVENYLNNSGTKWIFPGGQTFAFKKVGFSGNQDLVAHLVYVEPQ</sequence>
<dbReference type="PANTHER" id="PTHR21248">
    <property type="entry name" value="CARDIOLIPIN SYNTHASE"/>
    <property type="match status" value="1"/>
</dbReference>
<evidence type="ECO:0000313" key="2">
    <source>
        <dbReference type="EMBL" id="TDQ48089.1"/>
    </source>
</evidence>
<feature type="domain" description="PLD phosphodiesterase" evidence="1">
    <location>
        <begin position="177"/>
        <end position="204"/>
    </location>
</feature>
<organism evidence="2 3">
    <name type="scientific">Permianibacter aggregans</name>
    <dbReference type="NCBI Taxonomy" id="1510150"/>
    <lineage>
        <taxon>Bacteria</taxon>
        <taxon>Pseudomonadati</taxon>
        <taxon>Pseudomonadota</taxon>
        <taxon>Gammaproteobacteria</taxon>
        <taxon>Pseudomonadales</taxon>
        <taxon>Pseudomonadaceae</taxon>
        <taxon>Permianibacter</taxon>
    </lineage>
</organism>
<dbReference type="SMART" id="SM00155">
    <property type="entry name" value="PLDc"/>
    <property type="match status" value="2"/>
</dbReference>
<dbReference type="AlphaFoldDB" id="A0A4R6UQT4"/>
<dbReference type="GO" id="GO:0032049">
    <property type="term" value="P:cardiolipin biosynthetic process"/>
    <property type="evidence" value="ECO:0007669"/>
    <property type="project" value="TreeGrafter"/>
</dbReference>
<feature type="domain" description="PLD phosphodiesterase" evidence="1">
    <location>
        <begin position="549"/>
        <end position="576"/>
    </location>
</feature>
<accession>A0A4R6UQT4</accession>
<dbReference type="Proteomes" id="UP000295375">
    <property type="component" value="Unassembled WGS sequence"/>
</dbReference>
<dbReference type="Gene3D" id="3.30.870.10">
    <property type="entry name" value="Endonuclease Chain A"/>
    <property type="match status" value="2"/>
</dbReference>
<dbReference type="PANTHER" id="PTHR21248:SF22">
    <property type="entry name" value="PHOSPHOLIPASE D"/>
    <property type="match status" value="1"/>
</dbReference>
<dbReference type="GO" id="GO:0016020">
    <property type="term" value="C:membrane"/>
    <property type="evidence" value="ECO:0007669"/>
    <property type="project" value="TreeGrafter"/>
</dbReference>